<dbReference type="PANTHER" id="PTHR28142">
    <property type="entry name" value="MITOCHONDRIAL INNER MEMBRANE I-AAA PROTEASE SUPERCOMPLEX SUBUNIT MGR3-RELATED"/>
    <property type="match status" value="1"/>
</dbReference>
<dbReference type="GO" id="GO:0031942">
    <property type="term" value="C:i-AAA complex"/>
    <property type="evidence" value="ECO:0007669"/>
    <property type="project" value="TreeGrafter"/>
</dbReference>
<dbReference type="OrthoDB" id="10050400at2759"/>
<feature type="region of interest" description="Disordered" evidence="1">
    <location>
        <begin position="480"/>
        <end position="508"/>
    </location>
</feature>
<dbReference type="KEGG" id="yli:2911629"/>
<sequence length="524" mass="57733">MLRLSRVAQLRAIPIRRAMPPIMVRNYAVPPKTNFQKGDIPPEPSGSSSSGPKSYFQNGETPPPPSGAAGRILVAEPVSKVRFRTILLLLAAISGFTTWYFYPRHTFTPEVATILRKALKAESESFGGQNLPEAVKYYIEALMEAEAQGLSPLSDEYTGIQLKLAEIYEMLNYPDAAHDVYMEICAAYVDAFQNNKIAQDVRPQVIQRGLRIALKLAHISGTEKNDVVSRALLLQILLAQEEVCRRCPEATDLLKLASTPPTQSEREFMTQLTKSASHARLLRASGNYDAWMPFRDELIAARDVLTTHNLSDALANVALREKQITYQIMLASGCGVGDLLLAQANLASMFYLMSEQLEVIVHTAEKNEGTTIKADTGGEIPLDTMKTSSNNALARSESCYKRVLKAIPSLEPDVRRTKEVEEAQALCTYGVGVIAIKKGDYEEAKDKLREARTRAKGSGFDDLVEAADGELNKVDGLARKALKQNEPDSKDKVANSKESKKPSIDEIHDVIAHEVSELDAGKKK</sequence>
<dbReference type="Proteomes" id="UP000256601">
    <property type="component" value="Unassembled WGS sequence"/>
</dbReference>
<dbReference type="InterPro" id="IPR040201">
    <property type="entry name" value="Mrg3-like"/>
</dbReference>
<name>A0A1D8NIQ0_YARLL</name>
<reference evidence="2 4" key="1">
    <citation type="journal article" date="2016" name="PLoS ONE">
        <title>Sequence Assembly of Yarrowia lipolytica Strain W29/CLIB89 Shows Transposable Element Diversity.</title>
        <authorList>
            <person name="Magnan C."/>
            <person name="Yu J."/>
            <person name="Chang I."/>
            <person name="Jahn E."/>
            <person name="Kanomata Y."/>
            <person name="Wu J."/>
            <person name="Zeller M."/>
            <person name="Oakes M."/>
            <person name="Baldi P."/>
            <person name="Sandmeyer S."/>
        </authorList>
    </citation>
    <scope>NUCLEOTIDE SEQUENCE [LARGE SCALE GENOMIC DNA]</scope>
    <source>
        <strain evidence="2">CLIB89</strain>
        <strain evidence="4">CLIB89(W29)</strain>
    </source>
</reference>
<feature type="compositionally biased region" description="Low complexity" evidence="1">
    <location>
        <begin position="45"/>
        <end position="54"/>
    </location>
</feature>
<dbReference type="PANTHER" id="PTHR28142:SF1">
    <property type="entry name" value="MITOCHONDRIAL INNER MEMBRANE I-AAA PROTEASE SUPERCOMPLEX SUBUNIT MGR3-RELATED"/>
    <property type="match status" value="1"/>
</dbReference>
<dbReference type="EMBL" id="CP017557">
    <property type="protein sequence ID" value="AOW05510.1"/>
    <property type="molecule type" value="Genomic_DNA"/>
</dbReference>
<evidence type="ECO:0000313" key="4">
    <source>
        <dbReference type="Proteomes" id="UP000182444"/>
    </source>
</evidence>
<evidence type="ECO:0000313" key="5">
    <source>
        <dbReference type="Proteomes" id="UP000256601"/>
    </source>
</evidence>
<dbReference type="GO" id="GO:0051787">
    <property type="term" value="F:misfolded protein binding"/>
    <property type="evidence" value="ECO:0007669"/>
    <property type="project" value="TreeGrafter"/>
</dbReference>
<dbReference type="eggNOG" id="ENOG502QU02">
    <property type="taxonomic scope" value="Eukaryota"/>
</dbReference>
<dbReference type="GeneID" id="2911629"/>
<evidence type="ECO:0000256" key="1">
    <source>
        <dbReference type="SAM" id="MobiDB-lite"/>
    </source>
</evidence>
<gene>
    <name evidence="3" type="ORF">B0I71DRAFT_128199</name>
    <name evidence="2" type="ORF">YALI1_E19826g</name>
</gene>
<dbReference type="EMBL" id="KZ858957">
    <property type="protein sequence ID" value="RDW28008.1"/>
    <property type="molecule type" value="Genomic_DNA"/>
</dbReference>
<dbReference type="VEuPathDB" id="FungiDB:YALI0_E16621g"/>
<reference evidence="3 5" key="2">
    <citation type="submission" date="2018-07" db="EMBL/GenBank/DDBJ databases">
        <title>Draft Genome Assemblies for Five Robust Yarrowia lipolytica Strains Exhibiting High Lipid Production and Pentose Sugar Utilization and Sugar Alcohol Secretion from Undetoxified Lignocellulosic Biomass Hydrolysates.</title>
        <authorList>
            <consortium name="DOE Joint Genome Institute"/>
            <person name="Walker C."/>
            <person name="Ryu S."/>
            <person name="Na H."/>
            <person name="Zane M."/>
            <person name="LaButti K."/>
            <person name="Lipzen A."/>
            <person name="Haridas S."/>
            <person name="Barry K."/>
            <person name="Grigoriev I.V."/>
            <person name="Quarterman J."/>
            <person name="Slininger P."/>
            <person name="Dien B."/>
            <person name="Trinh C.T."/>
        </authorList>
    </citation>
    <scope>NUCLEOTIDE SEQUENCE [LARGE SCALE GENOMIC DNA]</scope>
    <source>
        <strain evidence="3 5">YB392</strain>
    </source>
</reference>
<accession>A0A1D8NIQ0</accession>
<evidence type="ECO:0000313" key="2">
    <source>
        <dbReference type="EMBL" id="AOW05510.1"/>
    </source>
</evidence>
<dbReference type="GO" id="GO:0006515">
    <property type="term" value="P:protein quality control for misfolded or incompletely synthesized proteins"/>
    <property type="evidence" value="ECO:0007669"/>
    <property type="project" value="TreeGrafter"/>
</dbReference>
<protein>
    <submittedName>
        <fullName evidence="2">Uncharacterized protein</fullName>
    </submittedName>
</protein>
<dbReference type="RefSeq" id="XP_504030.1">
    <property type="nucleotide sequence ID" value="XM_504030.1"/>
</dbReference>
<dbReference type="OMA" id="VAMESEM"/>
<dbReference type="Proteomes" id="UP000182444">
    <property type="component" value="Chromosome 1E"/>
</dbReference>
<feature type="region of interest" description="Disordered" evidence="1">
    <location>
        <begin position="33"/>
        <end position="68"/>
    </location>
</feature>
<dbReference type="VEuPathDB" id="FungiDB:YALI1_E19826g"/>
<proteinExistence type="predicted"/>
<evidence type="ECO:0000313" key="3">
    <source>
        <dbReference type="EMBL" id="RDW28008.1"/>
    </source>
</evidence>
<organism evidence="2 4">
    <name type="scientific">Yarrowia lipolytica</name>
    <name type="common">Candida lipolytica</name>
    <dbReference type="NCBI Taxonomy" id="4952"/>
    <lineage>
        <taxon>Eukaryota</taxon>
        <taxon>Fungi</taxon>
        <taxon>Dikarya</taxon>
        <taxon>Ascomycota</taxon>
        <taxon>Saccharomycotina</taxon>
        <taxon>Dipodascomycetes</taxon>
        <taxon>Dipodascales</taxon>
        <taxon>Dipodascales incertae sedis</taxon>
        <taxon>Yarrowia</taxon>
    </lineage>
</organism>
<dbReference type="AlphaFoldDB" id="A0A1D8NIQ0"/>